<dbReference type="EMBL" id="JAHZIK010003663">
    <property type="protein sequence ID" value="MBW7462182.1"/>
    <property type="molecule type" value="Genomic_DNA"/>
</dbReference>
<evidence type="ECO:0000313" key="1">
    <source>
        <dbReference type="EMBL" id="MBW7462182.1"/>
    </source>
</evidence>
<dbReference type="Proteomes" id="UP001519887">
    <property type="component" value="Unassembled WGS sequence"/>
</dbReference>
<keyword evidence="2" id="KW-1185">Reference proteome</keyword>
<evidence type="ECO:0000313" key="2">
    <source>
        <dbReference type="Proteomes" id="UP001519887"/>
    </source>
</evidence>
<comment type="caution">
    <text evidence="1">The sequence shown here is derived from an EMBL/GenBank/DDBJ whole genome shotgun (WGS) entry which is preliminary data.</text>
</comment>
<accession>A0ABS7CMQ0</accession>
<reference evidence="1 2" key="1">
    <citation type="submission" date="2021-07" db="EMBL/GenBank/DDBJ databases">
        <title>Paenibacillus radiodurans sp. nov., isolated from the southeastern edge of Tengger Desert.</title>
        <authorList>
            <person name="Zhang G."/>
        </authorList>
    </citation>
    <scope>NUCLEOTIDE SEQUENCE [LARGE SCALE GENOMIC DNA]</scope>
    <source>
        <strain evidence="1 2">CCM 7311</strain>
    </source>
</reference>
<name>A0ABS7CMQ0_9BACL</name>
<dbReference type="Gene3D" id="2.160.20.10">
    <property type="entry name" value="Single-stranded right-handed beta-helix, Pectin lyase-like"/>
    <property type="match status" value="1"/>
</dbReference>
<dbReference type="SUPFAM" id="SSF51126">
    <property type="entry name" value="Pectin lyase-like"/>
    <property type="match status" value="1"/>
</dbReference>
<sequence>MENIRVRNIRMVGIPKEAITFSMFYSHAGSEHPVVVPVSEGTPVFRDFLFEHIYCTGAHQAVHMKGLAEMPIENIRFHDVNIVSKKGISMEFVRNASFADVTVTTRQGPL</sequence>
<dbReference type="GO" id="GO:0016787">
    <property type="term" value="F:hydrolase activity"/>
    <property type="evidence" value="ECO:0007669"/>
    <property type="project" value="UniProtKB-KW"/>
</dbReference>
<proteinExistence type="predicted"/>
<organism evidence="1 2">
    <name type="scientific">Paenibacillus sepulcri</name>
    <dbReference type="NCBI Taxonomy" id="359917"/>
    <lineage>
        <taxon>Bacteria</taxon>
        <taxon>Bacillati</taxon>
        <taxon>Bacillota</taxon>
        <taxon>Bacilli</taxon>
        <taxon>Bacillales</taxon>
        <taxon>Paenibacillaceae</taxon>
        <taxon>Paenibacillus</taxon>
    </lineage>
</organism>
<dbReference type="InterPro" id="IPR012334">
    <property type="entry name" value="Pectin_lyas_fold"/>
</dbReference>
<protein>
    <submittedName>
        <fullName evidence="1">Glycoside hydrolase family 28 protein</fullName>
    </submittedName>
</protein>
<feature type="non-terminal residue" evidence="1">
    <location>
        <position position="110"/>
    </location>
</feature>
<keyword evidence="1" id="KW-0378">Hydrolase</keyword>
<dbReference type="InterPro" id="IPR011050">
    <property type="entry name" value="Pectin_lyase_fold/virulence"/>
</dbReference>
<gene>
    <name evidence="1" type="ORF">K0U00_49845</name>
</gene>